<evidence type="ECO:0000313" key="2">
    <source>
        <dbReference type="EMBL" id="EKJ67631.1"/>
    </source>
</evidence>
<proteinExistence type="predicted"/>
<feature type="region of interest" description="Disordered" evidence="1">
    <location>
        <begin position="110"/>
        <end position="170"/>
    </location>
</feature>
<accession>K3U8P8</accession>
<dbReference type="KEGG" id="fpu:FPSE_12148"/>
<protein>
    <submittedName>
        <fullName evidence="2">Uncharacterized protein</fullName>
    </submittedName>
</protein>
<keyword evidence="3" id="KW-1185">Reference proteome</keyword>
<dbReference type="RefSeq" id="XP_009263540.1">
    <property type="nucleotide sequence ID" value="XM_009265265.1"/>
</dbReference>
<evidence type="ECO:0000313" key="3">
    <source>
        <dbReference type="Proteomes" id="UP000007978"/>
    </source>
</evidence>
<dbReference type="AlphaFoldDB" id="K3U8P8"/>
<dbReference type="OrthoDB" id="5220117at2759"/>
<dbReference type="EMBL" id="AFNW01000623">
    <property type="protein sequence ID" value="EKJ67631.1"/>
    <property type="molecule type" value="Genomic_DNA"/>
</dbReference>
<dbReference type="eggNOG" id="ENOG502SNP0">
    <property type="taxonomic scope" value="Eukaryota"/>
</dbReference>
<reference evidence="2 3" key="1">
    <citation type="journal article" date="2012" name="PLoS Pathog.">
        <title>Comparative pathogenomics reveals horizontally acquired novel virulence genes in fungi infecting cereal hosts.</title>
        <authorList>
            <person name="Gardiner D.M."/>
            <person name="McDonald M.C."/>
            <person name="Covarelli L."/>
            <person name="Solomon P.S."/>
            <person name="Rusu A.G."/>
            <person name="Marshall M."/>
            <person name="Kazan K."/>
            <person name="Chakraborty S."/>
            <person name="McDonald B.A."/>
            <person name="Manners J.M."/>
        </authorList>
    </citation>
    <scope>NUCLEOTIDE SEQUENCE [LARGE SCALE GENOMIC DNA]</scope>
    <source>
        <strain evidence="2 3">CS3096</strain>
    </source>
</reference>
<gene>
    <name evidence="2" type="ORF">FPSE_12148</name>
</gene>
<sequence>MDYSWEAEFSSSRHVHNRGSRKPKSQTANISNIFGVYEIQCAKAENIALGPSLANGKKPKRQSGPRLTIQSFTAGEHGLVGALHLPGVLDAEVHMSGSRKMLQEILDAENASDVEDSGSGEDLDTEHDNHETGTESAATSSNADPPQHSEDENDSHGSEISTQEDREQSRFTKFEKNTFRQPKFWLFWKGAVLVLPDNTTQASADNMANSVPNEPQSGMGYIVFNGNGYKRFNGTISCDVLEWRDVAFSGRKE</sequence>
<dbReference type="HOGENOM" id="CLU_095752_0_0_1"/>
<name>K3U8P8_FUSPC</name>
<dbReference type="GeneID" id="20370765"/>
<feature type="compositionally biased region" description="Basic and acidic residues" evidence="1">
    <location>
        <begin position="147"/>
        <end position="170"/>
    </location>
</feature>
<feature type="compositionally biased region" description="Polar residues" evidence="1">
    <location>
        <begin position="134"/>
        <end position="144"/>
    </location>
</feature>
<evidence type="ECO:0000256" key="1">
    <source>
        <dbReference type="SAM" id="MobiDB-lite"/>
    </source>
</evidence>
<comment type="caution">
    <text evidence="2">The sequence shown here is derived from an EMBL/GenBank/DDBJ whole genome shotgun (WGS) entry which is preliminary data.</text>
</comment>
<organism evidence="2 3">
    <name type="scientific">Fusarium pseudograminearum (strain CS3096)</name>
    <name type="common">Wheat and barley crown-rot fungus</name>
    <dbReference type="NCBI Taxonomy" id="1028729"/>
    <lineage>
        <taxon>Eukaryota</taxon>
        <taxon>Fungi</taxon>
        <taxon>Dikarya</taxon>
        <taxon>Ascomycota</taxon>
        <taxon>Pezizomycotina</taxon>
        <taxon>Sordariomycetes</taxon>
        <taxon>Hypocreomycetidae</taxon>
        <taxon>Hypocreales</taxon>
        <taxon>Nectriaceae</taxon>
        <taxon>Fusarium</taxon>
    </lineage>
</organism>
<dbReference type="Proteomes" id="UP000007978">
    <property type="component" value="Chromosome 2"/>
</dbReference>
<feature type="compositionally biased region" description="Acidic residues" evidence="1">
    <location>
        <begin position="110"/>
        <end position="125"/>
    </location>
</feature>